<dbReference type="CDD" id="cd18186">
    <property type="entry name" value="BTB_POZ_ZBTB_KLHL-like"/>
    <property type="match status" value="1"/>
</dbReference>
<dbReference type="Proteomes" id="UP000736672">
    <property type="component" value="Unassembled WGS sequence"/>
</dbReference>
<dbReference type="Pfam" id="PF00651">
    <property type="entry name" value="BTB"/>
    <property type="match status" value="1"/>
</dbReference>
<reference evidence="2" key="1">
    <citation type="journal article" date="2021" name="Nat. Commun.">
        <title>Genetic determinants of endophytism in the Arabidopsis root mycobiome.</title>
        <authorList>
            <person name="Mesny F."/>
            <person name="Miyauchi S."/>
            <person name="Thiergart T."/>
            <person name="Pickel B."/>
            <person name="Atanasova L."/>
            <person name="Karlsson M."/>
            <person name="Huettel B."/>
            <person name="Barry K.W."/>
            <person name="Haridas S."/>
            <person name="Chen C."/>
            <person name="Bauer D."/>
            <person name="Andreopoulos W."/>
            <person name="Pangilinan J."/>
            <person name="LaButti K."/>
            <person name="Riley R."/>
            <person name="Lipzen A."/>
            <person name="Clum A."/>
            <person name="Drula E."/>
            <person name="Henrissat B."/>
            <person name="Kohler A."/>
            <person name="Grigoriev I.V."/>
            <person name="Martin F.M."/>
            <person name="Hacquard S."/>
        </authorList>
    </citation>
    <scope>NUCLEOTIDE SEQUENCE</scope>
    <source>
        <strain evidence="2">FSSC 5 MPI-SDFR-AT-0091</strain>
    </source>
</reference>
<evidence type="ECO:0000313" key="3">
    <source>
        <dbReference type="Proteomes" id="UP000736672"/>
    </source>
</evidence>
<feature type="domain" description="BTB" evidence="1">
    <location>
        <begin position="19"/>
        <end position="86"/>
    </location>
</feature>
<accession>A0A9P9K0H5</accession>
<sequence>MTPKSYSGMANVRANGDFTDFAILCEEERIDVHRVIISGKSSVFYRACTSRFSEATSRTYTIDDYPLAIVSRMVEYMYTDDYSDPDKESTTEDDTDGGKELPVLFLHTAMAALADKYDIQGLIALATERYTKCLAKDRDFAKFLDSIPNIYHMPAEASRPLREAAVEFARAEIRTAMDQGESWHAIQEVLDDFPDFSKELLCSVLLNPLMPLEGHCGQSCTGWGKRVSVEVLQCRCKKCGKGGARITTEKRGPWVW</sequence>
<name>A0A9P9K0H5_FUSSL</name>
<keyword evidence="3" id="KW-1185">Reference proteome</keyword>
<dbReference type="AlphaFoldDB" id="A0A9P9K0H5"/>
<dbReference type="EMBL" id="JAGTJS010000021">
    <property type="protein sequence ID" value="KAH7239771.1"/>
    <property type="molecule type" value="Genomic_DNA"/>
</dbReference>
<dbReference type="PROSITE" id="PS50097">
    <property type="entry name" value="BTB"/>
    <property type="match status" value="1"/>
</dbReference>
<comment type="caution">
    <text evidence="2">The sequence shown here is derived from an EMBL/GenBank/DDBJ whole genome shotgun (WGS) entry which is preliminary data.</text>
</comment>
<evidence type="ECO:0000313" key="2">
    <source>
        <dbReference type="EMBL" id="KAH7239771.1"/>
    </source>
</evidence>
<dbReference type="Gene3D" id="3.30.710.10">
    <property type="entry name" value="Potassium Channel Kv1.1, Chain A"/>
    <property type="match status" value="1"/>
</dbReference>
<dbReference type="SUPFAM" id="SSF54695">
    <property type="entry name" value="POZ domain"/>
    <property type="match status" value="1"/>
</dbReference>
<dbReference type="PANTHER" id="PTHR47843">
    <property type="entry name" value="BTB DOMAIN-CONTAINING PROTEIN-RELATED"/>
    <property type="match status" value="1"/>
</dbReference>
<dbReference type="InterPro" id="IPR011333">
    <property type="entry name" value="SKP1/BTB/POZ_sf"/>
</dbReference>
<organism evidence="2 3">
    <name type="scientific">Fusarium solani</name>
    <name type="common">Filamentous fungus</name>
    <dbReference type="NCBI Taxonomy" id="169388"/>
    <lineage>
        <taxon>Eukaryota</taxon>
        <taxon>Fungi</taxon>
        <taxon>Dikarya</taxon>
        <taxon>Ascomycota</taxon>
        <taxon>Pezizomycotina</taxon>
        <taxon>Sordariomycetes</taxon>
        <taxon>Hypocreomycetidae</taxon>
        <taxon>Hypocreales</taxon>
        <taxon>Nectriaceae</taxon>
        <taxon>Fusarium</taxon>
        <taxon>Fusarium solani species complex</taxon>
    </lineage>
</organism>
<dbReference type="SMART" id="SM00225">
    <property type="entry name" value="BTB"/>
    <property type="match status" value="1"/>
</dbReference>
<gene>
    <name evidence="2" type="ORF">B0J15DRAFT_569156</name>
</gene>
<protein>
    <recommendedName>
        <fullName evidence="1">BTB domain-containing protein</fullName>
    </recommendedName>
</protein>
<evidence type="ECO:0000259" key="1">
    <source>
        <dbReference type="PROSITE" id="PS50097"/>
    </source>
</evidence>
<dbReference type="OrthoDB" id="6359816at2759"/>
<proteinExistence type="predicted"/>
<dbReference type="PANTHER" id="PTHR47843:SF5">
    <property type="entry name" value="BTB_POZ DOMAIN PROTEIN"/>
    <property type="match status" value="1"/>
</dbReference>
<dbReference type="InterPro" id="IPR000210">
    <property type="entry name" value="BTB/POZ_dom"/>
</dbReference>